<evidence type="ECO:0000313" key="2">
    <source>
        <dbReference type="EMBL" id="AIF68436.1"/>
    </source>
</evidence>
<evidence type="ECO:0000256" key="1">
    <source>
        <dbReference type="SAM" id="Phobius"/>
    </source>
</evidence>
<dbReference type="Proteomes" id="UP000027980">
    <property type="component" value="Plasmid pT1"/>
</dbReference>
<dbReference type="RefSeq" id="WP_041592351.1">
    <property type="nucleotide sequence ID" value="NZ_CP008877.1"/>
</dbReference>
<geneLocation type="plasmid" evidence="2 3">
    <name>pT1</name>
</geneLocation>
<evidence type="ECO:0000313" key="3">
    <source>
        <dbReference type="Proteomes" id="UP000027980"/>
    </source>
</evidence>
<keyword evidence="2" id="KW-0614">Plasmid</keyword>
<reference evidence="2 3" key="1">
    <citation type="submission" date="2014-07" db="EMBL/GenBank/DDBJ databases">
        <title>Complete genome sequence of a moderately halophilic bacterium Terribacillus aidingensis MP602, isolated from Cryptomeria fortunei in Tianmu mountain in China.</title>
        <authorList>
            <person name="Wang Y."/>
            <person name="Lu P."/>
            <person name="Zhang L."/>
        </authorList>
    </citation>
    <scope>NUCLEOTIDE SEQUENCE [LARGE SCALE GENOMIC DNA]</scope>
    <source>
        <strain evidence="2 3">MP602</strain>
        <plasmid evidence="2 3">pT1</plasmid>
    </source>
</reference>
<keyword evidence="1" id="KW-0812">Transmembrane</keyword>
<proteinExistence type="predicted"/>
<sequence>MISNIIFFLLGSAYSYYLHRLSKNKHQLSYISLVSDSNSKISYHYIWNSGTDAILREDIISTGKCLTIRAYGDIAFTNLDQKTAALKDVYLFSDNKTIKVFFNQLRPNEGFVIQSYDDNFISIDLQHRQRVNFIRRPIRVRQFGAEGIVNLLNQYLSLPIAVFAVLTTLRETYYYFSGAEEYSTISLFTYLTITVFIVALLPKVIERIRAPILPEGLFLPRYLEKR</sequence>
<gene>
    <name evidence="2" type="ORF">GZ22_18610</name>
</gene>
<keyword evidence="1" id="KW-1133">Transmembrane helix</keyword>
<dbReference type="GeneID" id="34223420"/>
<keyword evidence="1" id="KW-0472">Membrane</keyword>
<organism evidence="2 3">
    <name type="scientific">Terribacillus saccharophilus</name>
    <dbReference type="NCBI Taxonomy" id="361277"/>
    <lineage>
        <taxon>Bacteria</taxon>
        <taxon>Bacillati</taxon>
        <taxon>Bacillota</taxon>
        <taxon>Bacilli</taxon>
        <taxon>Bacillales</taxon>
        <taxon>Bacillaceae</taxon>
        <taxon>Terribacillus</taxon>
    </lineage>
</organism>
<dbReference type="AlphaFoldDB" id="A0A075LQN2"/>
<dbReference type="KEGG" id="tap:GZ22_18610"/>
<accession>A0A075LQN2</accession>
<name>A0A075LQN2_9BACI</name>
<dbReference type="HOGENOM" id="CLU_1224252_0_0_9"/>
<dbReference type="OrthoDB" id="10016790at2"/>
<protein>
    <submittedName>
        <fullName evidence="2">Uncharacterized protein</fullName>
    </submittedName>
</protein>
<dbReference type="EMBL" id="CP008877">
    <property type="protein sequence ID" value="AIF68436.1"/>
    <property type="molecule type" value="Genomic_DNA"/>
</dbReference>
<feature type="transmembrane region" description="Helical" evidence="1">
    <location>
        <begin position="182"/>
        <end position="201"/>
    </location>
</feature>
<feature type="transmembrane region" description="Helical" evidence="1">
    <location>
        <begin position="155"/>
        <end position="176"/>
    </location>
</feature>